<reference evidence="3" key="1">
    <citation type="submission" date="2016-06" db="UniProtKB">
        <authorList>
            <consortium name="WormBaseParasite"/>
        </authorList>
    </citation>
    <scope>IDENTIFICATION</scope>
</reference>
<reference evidence="1 2" key="2">
    <citation type="submission" date="2018-11" db="EMBL/GenBank/DDBJ databases">
        <authorList>
            <consortium name="Pathogen Informatics"/>
        </authorList>
    </citation>
    <scope>NUCLEOTIDE SEQUENCE [LARGE SCALE GENOMIC DNA]</scope>
    <source>
        <strain evidence="1 2">Egypt</strain>
    </source>
</reference>
<evidence type="ECO:0000313" key="2">
    <source>
        <dbReference type="Proteomes" id="UP000272942"/>
    </source>
</evidence>
<protein>
    <submittedName>
        <fullName evidence="3">WS_DGAT_C domain-containing protein</fullName>
    </submittedName>
</protein>
<dbReference type="EMBL" id="UZAN01039517">
    <property type="protein sequence ID" value="VDP66004.1"/>
    <property type="molecule type" value="Genomic_DNA"/>
</dbReference>
<keyword evidence="2" id="KW-1185">Reference proteome</keyword>
<dbReference type="Proteomes" id="UP000272942">
    <property type="component" value="Unassembled WGS sequence"/>
</dbReference>
<evidence type="ECO:0000313" key="1">
    <source>
        <dbReference type="EMBL" id="VDP66004.1"/>
    </source>
</evidence>
<gene>
    <name evidence="1" type="ORF">ECPE_LOCUS2287</name>
</gene>
<dbReference type="AlphaFoldDB" id="A0A183A5Q2"/>
<accession>A0A183A5Q2</accession>
<evidence type="ECO:0000313" key="3">
    <source>
        <dbReference type="WBParaSite" id="ECPE_0000228701-mRNA-1"/>
    </source>
</evidence>
<dbReference type="WBParaSite" id="ECPE_0000228701-mRNA-1">
    <property type="protein sequence ID" value="ECPE_0000228701-mRNA-1"/>
    <property type="gene ID" value="ECPE_0000228701"/>
</dbReference>
<name>A0A183A5Q2_9TREM</name>
<proteinExistence type="predicted"/>
<organism evidence="3">
    <name type="scientific">Echinostoma caproni</name>
    <dbReference type="NCBI Taxonomy" id="27848"/>
    <lineage>
        <taxon>Eukaryota</taxon>
        <taxon>Metazoa</taxon>
        <taxon>Spiralia</taxon>
        <taxon>Lophotrochozoa</taxon>
        <taxon>Platyhelminthes</taxon>
        <taxon>Trematoda</taxon>
        <taxon>Digenea</taxon>
        <taxon>Plagiorchiida</taxon>
        <taxon>Echinostomata</taxon>
        <taxon>Echinostomatoidea</taxon>
        <taxon>Echinostomatidae</taxon>
        <taxon>Echinostoma</taxon>
    </lineage>
</organism>
<sequence length="90" mass="10111">MDETTRNDGKIALYIASLAIYAEQRHYYVLNSVCCSAIIAGTEVEAILFPVNMPVTAYAETQPTFDSFEEAFKDSDLLDTRCKTHDKIIL</sequence>